<feature type="transmembrane region" description="Helical" evidence="1">
    <location>
        <begin position="22"/>
        <end position="48"/>
    </location>
</feature>
<keyword evidence="1" id="KW-0472">Membrane</keyword>
<keyword evidence="3" id="KW-1185">Reference proteome</keyword>
<dbReference type="EMBL" id="AUPL01007279">
    <property type="protein sequence ID" value="ESL05136.1"/>
    <property type="molecule type" value="Genomic_DNA"/>
</dbReference>
<dbReference type="VEuPathDB" id="TriTrypDB:TRSC58_07242"/>
<keyword evidence="1" id="KW-1133">Transmembrane helix</keyword>
<sequence length="84" mass="8724">MGQVRLPRAGGGRSKKGAGLRWVPAIAFFFCLCLPVGVLRAVAAVYFLKRLCTGAGGGGGGEALPSVCLPRVRPCTLTSPYSCR</sequence>
<organism evidence="2 3">
    <name type="scientific">Trypanosoma rangeli SC58</name>
    <dbReference type="NCBI Taxonomy" id="429131"/>
    <lineage>
        <taxon>Eukaryota</taxon>
        <taxon>Discoba</taxon>
        <taxon>Euglenozoa</taxon>
        <taxon>Kinetoplastea</taxon>
        <taxon>Metakinetoplastina</taxon>
        <taxon>Trypanosomatida</taxon>
        <taxon>Trypanosomatidae</taxon>
        <taxon>Trypanosoma</taxon>
        <taxon>Herpetosoma</taxon>
    </lineage>
</organism>
<evidence type="ECO:0000256" key="1">
    <source>
        <dbReference type="SAM" id="Phobius"/>
    </source>
</evidence>
<proteinExistence type="predicted"/>
<evidence type="ECO:0000313" key="2">
    <source>
        <dbReference type="EMBL" id="ESL05136.1"/>
    </source>
</evidence>
<protein>
    <submittedName>
        <fullName evidence="2">Uncharacterized protein</fullName>
    </submittedName>
</protein>
<dbReference type="Proteomes" id="UP000031737">
    <property type="component" value="Unassembled WGS sequence"/>
</dbReference>
<evidence type="ECO:0000313" key="3">
    <source>
        <dbReference type="Proteomes" id="UP000031737"/>
    </source>
</evidence>
<dbReference type="AlphaFoldDB" id="A0A061ITN2"/>
<gene>
    <name evidence="2" type="ORF">TRSC58_07242</name>
</gene>
<reference evidence="2 3" key="1">
    <citation type="submission" date="2013-07" db="EMBL/GenBank/DDBJ databases">
        <authorList>
            <person name="Stoco P.H."/>
            <person name="Wagner G."/>
            <person name="Gerber A."/>
            <person name="Zaha A."/>
            <person name="Thompson C."/>
            <person name="Bartholomeu D.C."/>
            <person name="Luckemeyer D.D."/>
            <person name="Bahia D."/>
            <person name="Loreto E."/>
            <person name="Prestes E.B."/>
            <person name="Lima F.M."/>
            <person name="Rodrigues-Luiz G."/>
            <person name="Vallejo G.A."/>
            <person name="Filho J.F."/>
            <person name="Monteiro K.M."/>
            <person name="Tyler K.M."/>
            <person name="de Almeida L.G."/>
            <person name="Ortiz M.F."/>
            <person name="Siervo M.A."/>
            <person name="de Moraes M.H."/>
            <person name="Cunha O.L."/>
            <person name="Mendonca-Neto R."/>
            <person name="Silva R."/>
            <person name="Teixeira S.M."/>
            <person name="Murta S.M."/>
            <person name="Sincero T.C."/>
            <person name="Mendes T.A."/>
            <person name="Urmenyi T.P."/>
            <person name="Silva V.G."/>
            <person name="da Rocha W.D."/>
            <person name="Andersson B."/>
            <person name="Romanha A.J."/>
            <person name="Steindel M."/>
            <person name="de Vasconcelos A.T."/>
            <person name="Grisard E.C."/>
        </authorList>
    </citation>
    <scope>NUCLEOTIDE SEQUENCE [LARGE SCALE GENOMIC DNA]</scope>
    <source>
        <strain evidence="2 3">SC58</strain>
    </source>
</reference>
<accession>A0A061ITN2</accession>
<keyword evidence="1" id="KW-0812">Transmembrane</keyword>
<name>A0A061ITN2_TRYRA</name>
<comment type="caution">
    <text evidence="2">The sequence shown here is derived from an EMBL/GenBank/DDBJ whole genome shotgun (WGS) entry which is preliminary data.</text>
</comment>